<dbReference type="Gene3D" id="1.10.10.10">
    <property type="entry name" value="Winged helix-like DNA-binding domain superfamily/Winged helix DNA-binding domain"/>
    <property type="match status" value="1"/>
</dbReference>
<dbReference type="SUPFAM" id="SSF46894">
    <property type="entry name" value="C-terminal effector domain of the bipartite response regulators"/>
    <property type="match status" value="1"/>
</dbReference>
<evidence type="ECO:0000256" key="5">
    <source>
        <dbReference type="ARBA" id="ARBA00023163"/>
    </source>
</evidence>
<dbReference type="PROSITE" id="PS50043">
    <property type="entry name" value="HTH_LUXR_2"/>
    <property type="match status" value="1"/>
</dbReference>
<evidence type="ECO:0000259" key="8">
    <source>
        <dbReference type="PROSITE" id="PS50110"/>
    </source>
</evidence>
<keyword evidence="2" id="KW-0902">Two-component regulatory system</keyword>
<dbReference type="GO" id="GO:0003677">
    <property type="term" value="F:DNA binding"/>
    <property type="evidence" value="ECO:0007669"/>
    <property type="project" value="UniProtKB-KW"/>
</dbReference>
<evidence type="ECO:0000256" key="2">
    <source>
        <dbReference type="ARBA" id="ARBA00023012"/>
    </source>
</evidence>
<dbReference type="PANTHER" id="PTHR43214:SF42">
    <property type="entry name" value="TRANSCRIPTIONAL REGULATORY PROTEIN DESR"/>
    <property type="match status" value="1"/>
</dbReference>
<evidence type="ECO:0000256" key="4">
    <source>
        <dbReference type="ARBA" id="ARBA00023125"/>
    </source>
</evidence>
<dbReference type="SMART" id="SM00448">
    <property type="entry name" value="REC"/>
    <property type="match status" value="1"/>
</dbReference>
<dbReference type="Pfam" id="PF00072">
    <property type="entry name" value="Response_reg"/>
    <property type="match status" value="1"/>
</dbReference>
<dbReference type="PROSITE" id="PS50110">
    <property type="entry name" value="RESPONSE_REGULATORY"/>
    <property type="match status" value="1"/>
</dbReference>
<evidence type="ECO:0000313" key="10">
    <source>
        <dbReference type="Proteomes" id="UP000270025"/>
    </source>
</evidence>
<evidence type="ECO:0000256" key="3">
    <source>
        <dbReference type="ARBA" id="ARBA00023015"/>
    </source>
</evidence>
<dbReference type="InterPro" id="IPR016032">
    <property type="entry name" value="Sig_transdc_resp-reg_C-effctor"/>
</dbReference>
<dbReference type="Gene3D" id="3.40.50.2300">
    <property type="match status" value="1"/>
</dbReference>
<dbReference type="InterPro" id="IPR000792">
    <property type="entry name" value="Tscrpt_reg_LuxR_C"/>
</dbReference>
<evidence type="ECO:0000313" key="9">
    <source>
        <dbReference type="EMBL" id="VED66622.1"/>
    </source>
</evidence>
<dbReference type="Pfam" id="PF00196">
    <property type="entry name" value="GerE"/>
    <property type="match status" value="1"/>
</dbReference>
<accession>A0A3S4KZP9</accession>
<dbReference type="InterPro" id="IPR001789">
    <property type="entry name" value="Sig_transdc_resp-reg_receiver"/>
</dbReference>
<proteinExistence type="predicted"/>
<dbReference type="Proteomes" id="UP000270025">
    <property type="component" value="Chromosome"/>
</dbReference>
<dbReference type="RefSeq" id="WP_126403787.1">
    <property type="nucleotide sequence ID" value="NZ_LR134266.1"/>
</dbReference>
<dbReference type="KEGG" id="svf:NCTC3166_00410"/>
<gene>
    <name evidence="9" type="primary">vraR_1</name>
    <name evidence="9" type="ORF">NCTC3166_00410</name>
</gene>
<name>A0A3S4KZP9_9STRE</name>
<dbReference type="PANTHER" id="PTHR43214">
    <property type="entry name" value="TWO-COMPONENT RESPONSE REGULATOR"/>
    <property type="match status" value="1"/>
</dbReference>
<reference evidence="9 10" key="1">
    <citation type="submission" date="2018-12" db="EMBL/GenBank/DDBJ databases">
        <authorList>
            <consortium name="Pathogen Informatics"/>
        </authorList>
    </citation>
    <scope>NUCLEOTIDE SEQUENCE [LARGE SCALE GENOMIC DNA]</scope>
    <source>
        <strain evidence="9 10">NCTC3166</strain>
    </source>
</reference>
<keyword evidence="1 6" id="KW-0597">Phosphoprotein</keyword>
<organism evidence="9 10">
    <name type="scientific">Streptococcus viridans</name>
    <dbReference type="NCBI Taxonomy" id="78535"/>
    <lineage>
        <taxon>Bacteria</taxon>
        <taxon>Bacillati</taxon>
        <taxon>Bacillota</taxon>
        <taxon>Bacilli</taxon>
        <taxon>Lactobacillales</taxon>
        <taxon>Streptococcaceae</taxon>
        <taxon>Streptococcus</taxon>
    </lineage>
</organism>
<keyword evidence="10" id="KW-1185">Reference proteome</keyword>
<dbReference type="SMART" id="SM00421">
    <property type="entry name" value="HTH_LUXR"/>
    <property type="match status" value="1"/>
</dbReference>
<evidence type="ECO:0000256" key="6">
    <source>
        <dbReference type="PROSITE-ProRule" id="PRU00169"/>
    </source>
</evidence>
<evidence type="ECO:0000259" key="7">
    <source>
        <dbReference type="PROSITE" id="PS50043"/>
    </source>
</evidence>
<dbReference type="InterPro" id="IPR011006">
    <property type="entry name" value="CheY-like_superfamily"/>
</dbReference>
<dbReference type="SUPFAM" id="SSF52172">
    <property type="entry name" value="CheY-like"/>
    <property type="match status" value="1"/>
</dbReference>
<feature type="domain" description="HTH luxR-type" evidence="7">
    <location>
        <begin position="132"/>
        <end position="197"/>
    </location>
</feature>
<feature type="modified residue" description="4-aspartylphosphate" evidence="6">
    <location>
        <position position="53"/>
    </location>
</feature>
<dbReference type="CDD" id="cd19930">
    <property type="entry name" value="REC_DesR-like"/>
    <property type="match status" value="1"/>
</dbReference>
<keyword evidence="5" id="KW-0804">Transcription</keyword>
<protein>
    <submittedName>
        <fullName evidence="9">DNA-binding response regulator</fullName>
    </submittedName>
</protein>
<dbReference type="PRINTS" id="PR00038">
    <property type="entry name" value="HTHLUXR"/>
</dbReference>
<dbReference type="EMBL" id="LR134266">
    <property type="protein sequence ID" value="VED66622.1"/>
    <property type="molecule type" value="Genomic_DNA"/>
</dbReference>
<keyword evidence="3" id="KW-0805">Transcription regulation</keyword>
<dbReference type="InterPro" id="IPR036388">
    <property type="entry name" value="WH-like_DNA-bd_sf"/>
</dbReference>
<feature type="domain" description="Response regulatory" evidence="8">
    <location>
        <begin position="2"/>
        <end position="118"/>
    </location>
</feature>
<dbReference type="InterPro" id="IPR039420">
    <property type="entry name" value="WalR-like"/>
</dbReference>
<keyword evidence="4 9" id="KW-0238">DNA-binding</keyword>
<dbReference type="AlphaFoldDB" id="A0A3S4KZP9"/>
<dbReference type="CDD" id="cd06170">
    <property type="entry name" value="LuxR_C_like"/>
    <property type="match status" value="1"/>
</dbReference>
<sequence>MRLLVAEDQSMLRDALCQLLLLQEDVEEVLQAGDGQEAIRLLETHPVDIAILDIEMPIKTGLEVLEWAKSQQPQLKVVIVTTFKRPGYFERALKAGVDAYVLKERRITDLMGTLHTVLAGQKEYSPELMEGILTHPNPLSSQEQAVLKEVAKGASNQEIADRLFLSNGTIRNYMSAILTKLDAENRTEAAKIAQERGWL</sequence>
<dbReference type="GO" id="GO:0006355">
    <property type="term" value="P:regulation of DNA-templated transcription"/>
    <property type="evidence" value="ECO:0007669"/>
    <property type="project" value="InterPro"/>
</dbReference>
<dbReference type="GO" id="GO:0000160">
    <property type="term" value="P:phosphorelay signal transduction system"/>
    <property type="evidence" value="ECO:0007669"/>
    <property type="project" value="UniProtKB-KW"/>
</dbReference>
<evidence type="ECO:0000256" key="1">
    <source>
        <dbReference type="ARBA" id="ARBA00022553"/>
    </source>
</evidence>
<dbReference type="PROSITE" id="PS00622">
    <property type="entry name" value="HTH_LUXR_1"/>
    <property type="match status" value="1"/>
</dbReference>